<dbReference type="STRING" id="354630.SAMN05421821_104104"/>
<dbReference type="Proteomes" id="UP000541583">
    <property type="component" value="Unassembled WGS sequence"/>
</dbReference>
<name>A0A1N6WU12_9SPHI</name>
<proteinExistence type="predicted"/>
<dbReference type="RefSeq" id="WP_076373033.1">
    <property type="nucleotide sequence ID" value="NZ_FTMG01000004.1"/>
</dbReference>
<evidence type="ECO:0000313" key="2">
    <source>
        <dbReference type="EMBL" id="MBB6127721.1"/>
    </source>
</evidence>
<reference evidence="3 4" key="1">
    <citation type="submission" date="2020-08" db="EMBL/GenBank/DDBJ databases">
        <title>Genomic Encyclopedia of Type Strains, Phase IV (KMG-V): Genome sequencing to study the core and pangenomes of soil and plant-associated prokaryotes.</title>
        <authorList>
            <person name="Whitman W."/>
        </authorList>
    </citation>
    <scope>NUCLEOTIDE SEQUENCE [LARGE SCALE GENOMIC DNA]</scope>
    <source>
        <strain evidence="1 3">ANJLi2</strain>
        <strain evidence="2 4">MP601</strain>
    </source>
</reference>
<evidence type="ECO:0000313" key="4">
    <source>
        <dbReference type="Proteomes" id="UP000548326"/>
    </source>
</evidence>
<dbReference type="AlphaFoldDB" id="A0A1N6WU12"/>
<organism evidence="2 4">
    <name type="scientific">Mucilaginibacter lappiensis</name>
    <dbReference type="NCBI Taxonomy" id="354630"/>
    <lineage>
        <taxon>Bacteria</taxon>
        <taxon>Pseudomonadati</taxon>
        <taxon>Bacteroidota</taxon>
        <taxon>Sphingobacteriia</taxon>
        <taxon>Sphingobacteriales</taxon>
        <taxon>Sphingobacteriaceae</taxon>
        <taxon>Mucilaginibacter</taxon>
    </lineage>
</organism>
<sequence>MIDINFGNLFTVELLHSYYKDQLCPDFNISASNQTVKTLSGHQIITRQYYNQLIAGANCDGKVNPPKPFIAIEEGTQFTFFMQLNNPVFFNYTNLSSTAPGKIYYFTNRNNNINSGKTFLSSKISAYNAANTYAPGDLALNGTGTTYRAISSSKPGNSFDLTNTDHWMAVDSNQYLSENDALQWMPSISLYQLGSPQPSVNLSVLGYDSITTAYTQSVLSKTIAFANPASSFTLDLSFLQPGKYSLTINGAQQWIYINDELTDGKTFAVIDIFNDTAPASSAILDDSGALLNPAPHYNICFLSRATIWKYILASNQPGNINDTANLYHFANPASVITSLTPIPLSNKALNLKLTLNNHDYSPIACADPQRLVTITKGTDTYPCSEIFLNF</sequence>
<protein>
    <submittedName>
        <fullName evidence="2">Uncharacterized protein</fullName>
    </submittedName>
</protein>
<accession>A0A1N6WU12</accession>
<evidence type="ECO:0000313" key="1">
    <source>
        <dbReference type="EMBL" id="MBB6109483.1"/>
    </source>
</evidence>
<dbReference type="EMBL" id="JACHCB010000004">
    <property type="protein sequence ID" value="MBB6109483.1"/>
    <property type="molecule type" value="Genomic_DNA"/>
</dbReference>
<gene>
    <name evidence="2" type="ORF">HDF22_001829</name>
    <name evidence="1" type="ORF">HDF23_002230</name>
</gene>
<dbReference type="OrthoDB" id="583528at2"/>
<dbReference type="EMBL" id="JACHCA010000004">
    <property type="protein sequence ID" value="MBB6127721.1"/>
    <property type="molecule type" value="Genomic_DNA"/>
</dbReference>
<comment type="caution">
    <text evidence="2">The sequence shown here is derived from an EMBL/GenBank/DDBJ whole genome shotgun (WGS) entry which is preliminary data.</text>
</comment>
<dbReference type="Proteomes" id="UP000548326">
    <property type="component" value="Unassembled WGS sequence"/>
</dbReference>
<evidence type="ECO:0000313" key="3">
    <source>
        <dbReference type="Proteomes" id="UP000541583"/>
    </source>
</evidence>
<keyword evidence="3" id="KW-1185">Reference proteome</keyword>